<accession>A0AAN8ZEP7</accession>
<evidence type="ECO:0000256" key="1">
    <source>
        <dbReference type="SAM" id="Phobius"/>
    </source>
</evidence>
<proteinExistence type="predicted"/>
<gene>
    <name evidence="2" type="ORF">RJ641_031547</name>
</gene>
<dbReference type="AlphaFoldDB" id="A0AAN8ZEP7"/>
<comment type="caution">
    <text evidence="2">The sequence shown here is derived from an EMBL/GenBank/DDBJ whole genome shotgun (WGS) entry which is preliminary data.</text>
</comment>
<keyword evidence="1" id="KW-1133">Transmembrane helix</keyword>
<name>A0AAN8ZEP7_9MAGN</name>
<keyword evidence="1" id="KW-0812">Transmembrane</keyword>
<reference evidence="2 3" key="1">
    <citation type="submission" date="2023-12" db="EMBL/GenBank/DDBJ databases">
        <title>A high-quality genome assembly for Dillenia turbinata (Dilleniales).</title>
        <authorList>
            <person name="Chanderbali A."/>
        </authorList>
    </citation>
    <scope>NUCLEOTIDE SEQUENCE [LARGE SCALE GENOMIC DNA]</scope>
    <source>
        <strain evidence="2">LSX21</strain>
        <tissue evidence="2">Leaf</tissue>
    </source>
</reference>
<keyword evidence="1" id="KW-0472">Membrane</keyword>
<keyword evidence="3" id="KW-1185">Reference proteome</keyword>
<feature type="transmembrane region" description="Helical" evidence="1">
    <location>
        <begin position="174"/>
        <end position="204"/>
    </location>
</feature>
<sequence>MEVKKRPGIGNKSVNPIELIQIAFRIRSYLLLRVLIISSATGFSNHRSRRFKFFQLPISSIASVRFPVSSPEVPCSTAEIPSIIITPQFPVTTHSITSLRSIAVDSSSLTVAPSPTFVRHQFLRLQSLTSPLTSSTPALFNFAIESVFVQSSSPPASVFSAFTSTRFRHRLLRFVFSVSTFRFCFGSISLPSVFIIFITVAVPFVTSVRFSRRLIPATIAAT</sequence>
<dbReference type="EMBL" id="JBAMMX010000006">
    <property type="protein sequence ID" value="KAK6938039.1"/>
    <property type="molecule type" value="Genomic_DNA"/>
</dbReference>
<protein>
    <submittedName>
        <fullName evidence="2">Uncharacterized protein</fullName>
    </submittedName>
</protein>
<evidence type="ECO:0000313" key="3">
    <source>
        <dbReference type="Proteomes" id="UP001370490"/>
    </source>
</evidence>
<dbReference type="Proteomes" id="UP001370490">
    <property type="component" value="Unassembled WGS sequence"/>
</dbReference>
<organism evidence="2 3">
    <name type="scientific">Dillenia turbinata</name>
    <dbReference type="NCBI Taxonomy" id="194707"/>
    <lineage>
        <taxon>Eukaryota</taxon>
        <taxon>Viridiplantae</taxon>
        <taxon>Streptophyta</taxon>
        <taxon>Embryophyta</taxon>
        <taxon>Tracheophyta</taxon>
        <taxon>Spermatophyta</taxon>
        <taxon>Magnoliopsida</taxon>
        <taxon>eudicotyledons</taxon>
        <taxon>Gunneridae</taxon>
        <taxon>Pentapetalae</taxon>
        <taxon>Dilleniales</taxon>
        <taxon>Dilleniaceae</taxon>
        <taxon>Dillenia</taxon>
    </lineage>
</organism>
<evidence type="ECO:0000313" key="2">
    <source>
        <dbReference type="EMBL" id="KAK6938039.1"/>
    </source>
</evidence>